<organism evidence="1">
    <name type="scientific">freshwater metagenome</name>
    <dbReference type="NCBI Taxonomy" id="449393"/>
    <lineage>
        <taxon>unclassified sequences</taxon>
        <taxon>metagenomes</taxon>
        <taxon>ecological metagenomes</taxon>
    </lineage>
</organism>
<evidence type="ECO:0000313" key="1">
    <source>
        <dbReference type="EMBL" id="CAB4850487.1"/>
    </source>
</evidence>
<proteinExistence type="predicted"/>
<protein>
    <submittedName>
        <fullName evidence="1">Unannotated protein</fullName>
    </submittedName>
</protein>
<dbReference type="EMBL" id="CAFBIZ010000126">
    <property type="protein sequence ID" value="CAB4850487.1"/>
    <property type="molecule type" value="Genomic_DNA"/>
</dbReference>
<sequence length="50" mass="4700">MEGAALEVSGAALEVSGAALEVSGAAGVEELQAASARAAAPMIAGSATRE</sequence>
<reference evidence="1" key="1">
    <citation type="submission" date="2020-05" db="EMBL/GenBank/DDBJ databases">
        <authorList>
            <person name="Chiriac C."/>
            <person name="Salcher M."/>
            <person name="Ghai R."/>
            <person name="Kavagutti S V."/>
        </authorList>
    </citation>
    <scope>NUCLEOTIDE SEQUENCE</scope>
</reference>
<accession>A0A6J7BXC5</accession>
<gene>
    <name evidence="1" type="ORF">UFOPK3268_01017</name>
</gene>
<name>A0A6J7BXC5_9ZZZZ</name>
<dbReference type="AlphaFoldDB" id="A0A6J7BXC5"/>